<sequence>MVRALLFVAVFATIGSVIYAEEKYTTKYDNIDLDEILNNERLYKKYFDCLSNKGKCTPDGAELKGIIPEALTTECAKCNDKQKQGVEKVMRFILTKKESDYNVLEAIYDPEGIFRKKYEEQKKLAQEGKPVKY</sequence>
<dbReference type="AlphaFoldDB" id="A0A6H5H9Z5"/>
<dbReference type="Gene3D" id="1.10.2080.10">
    <property type="entry name" value="Insect odorant-binding protein A10/Ejaculatory bulb-specific protein 3"/>
    <property type="match status" value="1"/>
</dbReference>
<dbReference type="EMBL" id="CADCXU010025506">
    <property type="protein sequence ID" value="CAB0012513.1"/>
    <property type="molecule type" value="Genomic_DNA"/>
</dbReference>
<keyword evidence="2" id="KW-1185">Reference proteome</keyword>
<dbReference type="Pfam" id="PF03392">
    <property type="entry name" value="OS-D"/>
    <property type="match status" value="1"/>
</dbReference>
<protein>
    <submittedName>
        <fullName evidence="1">Uncharacterized protein</fullName>
    </submittedName>
</protein>
<dbReference type="OrthoDB" id="6344725at2759"/>
<dbReference type="InterPro" id="IPR005055">
    <property type="entry name" value="A10/PebIII"/>
</dbReference>
<evidence type="ECO:0000313" key="1">
    <source>
        <dbReference type="EMBL" id="CAB0012513.1"/>
    </source>
</evidence>
<gene>
    <name evidence="1" type="ORF">NTEN_LOCUS17242</name>
</gene>
<dbReference type="InterPro" id="IPR036682">
    <property type="entry name" value="OS_D_A10/PebIII_sf"/>
</dbReference>
<dbReference type="Proteomes" id="UP000479000">
    <property type="component" value="Unassembled WGS sequence"/>
</dbReference>
<accession>A0A6H5H9Z5</accession>
<dbReference type="PANTHER" id="PTHR11257:SF12">
    <property type="entry name" value="EJACULATORY BULB-SPECIFIC PROTEIN 3-RELATED"/>
    <property type="match status" value="1"/>
</dbReference>
<dbReference type="SUPFAM" id="SSF100910">
    <property type="entry name" value="Chemosensory protein Csp2"/>
    <property type="match status" value="1"/>
</dbReference>
<proteinExistence type="predicted"/>
<evidence type="ECO:0000313" key="2">
    <source>
        <dbReference type="Proteomes" id="UP000479000"/>
    </source>
</evidence>
<dbReference type="PANTHER" id="PTHR11257">
    <property type="entry name" value="CHEMOSENSORY PROTEIN-RELATED"/>
    <property type="match status" value="1"/>
</dbReference>
<reference evidence="1 2" key="1">
    <citation type="submission" date="2020-02" db="EMBL/GenBank/DDBJ databases">
        <authorList>
            <person name="Ferguson B K."/>
        </authorList>
    </citation>
    <scope>NUCLEOTIDE SEQUENCE [LARGE SCALE GENOMIC DNA]</scope>
</reference>
<dbReference type="GO" id="GO:0016301">
    <property type="term" value="F:kinase activity"/>
    <property type="evidence" value="ECO:0007669"/>
    <property type="project" value="UniProtKB-KW"/>
</dbReference>
<name>A0A6H5H9Z5_9HEMI</name>
<organism evidence="1 2">
    <name type="scientific">Nesidiocoris tenuis</name>
    <dbReference type="NCBI Taxonomy" id="355587"/>
    <lineage>
        <taxon>Eukaryota</taxon>
        <taxon>Metazoa</taxon>
        <taxon>Ecdysozoa</taxon>
        <taxon>Arthropoda</taxon>
        <taxon>Hexapoda</taxon>
        <taxon>Insecta</taxon>
        <taxon>Pterygota</taxon>
        <taxon>Neoptera</taxon>
        <taxon>Paraneoptera</taxon>
        <taxon>Hemiptera</taxon>
        <taxon>Heteroptera</taxon>
        <taxon>Panheteroptera</taxon>
        <taxon>Cimicomorpha</taxon>
        <taxon>Miridae</taxon>
        <taxon>Dicyphina</taxon>
        <taxon>Nesidiocoris</taxon>
    </lineage>
</organism>